<gene>
    <name evidence="1" type="ORF">CHC_T00005384001</name>
</gene>
<dbReference type="Gramene" id="CDF77522">
    <property type="protein sequence ID" value="CDF77522"/>
    <property type="gene ID" value="CHC_T00005384001"/>
</dbReference>
<dbReference type="RefSeq" id="XP_005717306.1">
    <property type="nucleotide sequence ID" value="XM_005717249.1"/>
</dbReference>
<proteinExistence type="predicted"/>
<dbReference type="Proteomes" id="UP000012073">
    <property type="component" value="Unassembled WGS sequence"/>
</dbReference>
<evidence type="ECO:0000313" key="2">
    <source>
        <dbReference type="Proteomes" id="UP000012073"/>
    </source>
</evidence>
<evidence type="ECO:0000313" key="1">
    <source>
        <dbReference type="EMBL" id="CDF77522.1"/>
    </source>
</evidence>
<dbReference type="AlphaFoldDB" id="S0F382"/>
<protein>
    <submittedName>
        <fullName evidence="1">Uncharacterized protein</fullName>
    </submittedName>
</protein>
<dbReference type="GeneID" id="17325022"/>
<sequence>MRDILLSGTAGFFSSCAAAFAVHRALWKAAEDQSQQLDELAGRSQAHSVIAPKRRLADSFEGFIFRRFSQWWNSSVDNVHGRLLGLPDTVNGIVQDAKSGNESPPVSK</sequence>
<keyword evidence="2" id="KW-1185">Reference proteome</keyword>
<reference evidence="2" key="1">
    <citation type="journal article" date="2013" name="Proc. Natl. Acad. Sci. U.S.A.">
        <title>Genome structure and metabolic features in the red seaweed Chondrus crispus shed light on evolution of the Archaeplastida.</title>
        <authorList>
            <person name="Collen J."/>
            <person name="Porcel B."/>
            <person name="Carre W."/>
            <person name="Ball S.G."/>
            <person name="Chaparro C."/>
            <person name="Tonon T."/>
            <person name="Barbeyron T."/>
            <person name="Michel G."/>
            <person name="Noel B."/>
            <person name="Valentin K."/>
            <person name="Elias M."/>
            <person name="Artiguenave F."/>
            <person name="Arun A."/>
            <person name="Aury J.M."/>
            <person name="Barbosa-Neto J.F."/>
            <person name="Bothwell J.H."/>
            <person name="Bouget F.Y."/>
            <person name="Brillet L."/>
            <person name="Cabello-Hurtado F."/>
            <person name="Capella-Gutierrez S."/>
            <person name="Charrier B."/>
            <person name="Cladiere L."/>
            <person name="Cock J.M."/>
            <person name="Coelho S.M."/>
            <person name="Colleoni C."/>
            <person name="Czjzek M."/>
            <person name="Da Silva C."/>
            <person name="Delage L."/>
            <person name="Denoeud F."/>
            <person name="Deschamps P."/>
            <person name="Dittami S.M."/>
            <person name="Gabaldon T."/>
            <person name="Gachon C.M."/>
            <person name="Groisillier A."/>
            <person name="Herve C."/>
            <person name="Jabbari K."/>
            <person name="Katinka M."/>
            <person name="Kloareg B."/>
            <person name="Kowalczyk N."/>
            <person name="Labadie K."/>
            <person name="Leblanc C."/>
            <person name="Lopez P.J."/>
            <person name="McLachlan D.H."/>
            <person name="Meslet-Cladiere L."/>
            <person name="Moustafa A."/>
            <person name="Nehr Z."/>
            <person name="Nyvall Collen P."/>
            <person name="Panaud O."/>
            <person name="Partensky F."/>
            <person name="Poulain J."/>
            <person name="Rensing S.A."/>
            <person name="Rousvoal S."/>
            <person name="Samson G."/>
            <person name="Symeonidi A."/>
            <person name="Weissenbach J."/>
            <person name="Zambounis A."/>
            <person name="Wincker P."/>
            <person name="Boyen C."/>
        </authorList>
    </citation>
    <scope>NUCLEOTIDE SEQUENCE [LARGE SCALE GENOMIC DNA]</scope>
    <source>
        <strain evidence="2">cv. Stackhouse</strain>
    </source>
</reference>
<dbReference type="OrthoDB" id="10460286at2759"/>
<dbReference type="PROSITE" id="PS51257">
    <property type="entry name" value="PROKAR_LIPOPROTEIN"/>
    <property type="match status" value="1"/>
</dbReference>
<accession>S0F382</accession>
<name>S0F382_CHOCR</name>
<dbReference type="EMBL" id="HG001843">
    <property type="protein sequence ID" value="CDF77522.1"/>
    <property type="molecule type" value="Genomic_DNA"/>
</dbReference>
<dbReference type="KEGG" id="ccp:CHC_T00005384001"/>
<organism evidence="1 2">
    <name type="scientific">Chondrus crispus</name>
    <name type="common">Carrageen Irish moss</name>
    <name type="synonym">Polymorpha crispa</name>
    <dbReference type="NCBI Taxonomy" id="2769"/>
    <lineage>
        <taxon>Eukaryota</taxon>
        <taxon>Rhodophyta</taxon>
        <taxon>Florideophyceae</taxon>
        <taxon>Rhodymeniophycidae</taxon>
        <taxon>Gigartinales</taxon>
        <taxon>Gigartinaceae</taxon>
        <taxon>Chondrus</taxon>
    </lineage>
</organism>